<evidence type="ECO:0000259" key="4">
    <source>
        <dbReference type="Pfam" id="PF21537"/>
    </source>
</evidence>
<keyword evidence="2" id="KW-0812">Transmembrane</keyword>
<feature type="transmembrane region" description="Helical" evidence="2">
    <location>
        <begin position="12"/>
        <end position="34"/>
    </location>
</feature>
<dbReference type="PANTHER" id="PTHR40047">
    <property type="entry name" value="UPF0703 PROTEIN YCGQ"/>
    <property type="match status" value="1"/>
</dbReference>
<dbReference type="InterPro" id="IPR052955">
    <property type="entry name" value="UPF0703_membrane_permease"/>
</dbReference>
<keyword evidence="6" id="KW-1185">Reference proteome</keyword>
<feature type="transmembrane region" description="Helical" evidence="2">
    <location>
        <begin position="103"/>
        <end position="123"/>
    </location>
</feature>
<sequence length="269" mass="29041">MSREQFDRHWRGLVLSGLGIAAIMWLASTGRLGWYVHPRYFWFTVTICGIAAIALCAAVPVLHRASRAARTKEREHEHHHDHEHDHGPDAPPARARRSPVQRALPTIGAALLIASTAAALLIAPPTTLSVAAAQQRQVNSGSGPADGSPVTGEDADRDARDWAMLLRQGGGAEAQGRTANFIGFVLPGADEPGDVFFAARFVVSCCAVDAQPLGVPVLMPGWERDHREGTWVQVEGVFVANPDVASDQPVVLRPFSVTPIDEPEDPYVY</sequence>
<dbReference type="InterPro" id="IPR048493">
    <property type="entry name" value="DUF1980_N"/>
</dbReference>
<keyword evidence="2" id="KW-1133">Transmembrane helix</keyword>
<feature type="compositionally biased region" description="Polar residues" evidence="1">
    <location>
        <begin position="133"/>
        <end position="142"/>
    </location>
</feature>
<dbReference type="PANTHER" id="PTHR40047:SF1">
    <property type="entry name" value="UPF0703 PROTEIN YCGQ"/>
    <property type="match status" value="1"/>
</dbReference>
<feature type="region of interest" description="Disordered" evidence="1">
    <location>
        <begin position="133"/>
        <end position="155"/>
    </location>
</feature>
<evidence type="ECO:0008006" key="7">
    <source>
        <dbReference type="Google" id="ProtNLM"/>
    </source>
</evidence>
<dbReference type="Pfam" id="PF21537">
    <property type="entry name" value="DUF1980_C"/>
    <property type="match status" value="1"/>
</dbReference>
<dbReference type="NCBIfam" id="TIGR03943">
    <property type="entry name" value="TIGR03943 family putative permease subunit"/>
    <property type="match status" value="1"/>
</dbReference>
<evidence type="ECO:0000313" key="6">
    <source>
        <dbReference type="Proteomes" id="UP001501084"/>
    </source>
</evidence>
<evidence type="ECO:0000256" key="2">
    <source>
        <dbReference type="SAM" id="Phobius"/>
    </source>
</evidence>
<evidence type="ECO:0000259" key="3">
    <source>
        <dbReference type="Pfam" id="PF09323"/>
    </source>
</evidence>
<feature type="domain" description="DUF1980" evidence="4">
    <location>
        <begin position="175"/>
        <end position="269"/>
    </location>
</feature>
<proteinExistence type="predicted"/>
<keyword evidence="2" id="KW-0472">Membrane</keyword>
<dbReference type="InterPro" id="IPR015402">
    <property type="entry name" value="DUF1980"/>
</dbReference>
<name>A0ABP5MV31_9MICO</name>
<dbReference type="EMBL" id="BAAAOP010000005">
    <property type="protein sequence ID" value="GAA2186927.1"/>
    <property type="molecule type" value="Genomic_DNA"/>
</dbReference>
<gene>
    <name evidence="5" type="ORF">GCM10009786_09650</name>
</gene>
<organism evidence="5 6">
    <name type="scientific">Leucobacter alluvii</name>
    <dbReference type="NCBI Taxonomy" id="340321"/>
    <lineage>
        <taxon>Bacteria</taxon>
        <taxon>Bacillati</taxon>
        <taxon>Actinomycetota</taxon>
        <taxon>Actinomycetes</taxon>
        <taxon>Micrococcales</taxon>
        <taxon>Microbacteriaceae</taxon>
        <taxon>Leucobacter</taxon>
    </lineage>
</organism>
<dbReference type="Pfam" id="PF09323">
    <property type="entry name" value="DUF1980"/>
    <property type="match status" value="1"/>
</dbReference>
<accession>A0ABP5MV31</accession>
<feature type="region of interest" description="Disordered" evidence="1">
    <location>
        <begin position="68"/>
        <end position="99"/>
    </location>
</feature>
<feature type="domain" description="DUF1980" evidence="3">
    <location>
        <begin position="11"/>
        <end position="96"/>
    </location>
</feature>
<dbReference type="InterPro" id="IPR048447">
    <property type="entry name" value="DUF1980_C"/>
</dbReference>
<reference evidence="6" key="1">
    <citation type="journal article" date="2019" name="Int. J. Syst. Evol. Microbiol.">
        <title>The Global Catalogue of Microorganisms (GCM) 10K type strain sequencing project: providing services to taxonomists for standard genome sequencing and annotation.</title>
        <authorList>
            <consortium name="The Broad Institute Genomics Platform"/>
            <consortium name="The Broad Institute Genome Sequencing Center for Infectious Disease"/>
            <person name="Wu L."/>
            <person name="Ma J."/>
        </authorList>
    </citation>
    <scope>NUCLEOTIDE SEQUENCE [LARGE SCALE GENOMIC DNA]</scope>
    <source>
        <strain evidence="6">JCM 14919</strain>
    </source>
</reference>
<protein>
    <recommendedName>
        <fullName evidence="7">Repeat protein (TIGR03943 family)</fullName>
    </recommendedName>
</protein>
<comment type="caution">
    <text evidence="5">The sequence shown here is derived from an EMBL/GenBank/DDBJ whole genome shotgun (WGS) entry which is preliminary data.</text>
</comment>
<dbReference type="Proteomes" id="UP001501084">
    <property type="component" value="Unassembled WGS sequence"/>
</dbReference>
<evidence type="ECO:0000313" key="5">
    <source>
        <dbReference type="EMBL" id="GAA2186927.1"/>
    </source>
</evidence>
<dbReference type="RefSeq" id="WP_346057588.1">
    <property type="nucleotide sequence ID" value="NZ_BAAAOP010000005.1"/>
</dbReference>
<evidence type="ECO:0000256" key="1">
    <source>
        <dbReference type="SAM" id="MobiDB-lite"/>
    </source>
</evidence>
<feature type="transmembrane region" description="Helical" evidence="2">
    <location>
        <begin position="40"/>
        <end position="62"/>
    </location>
</feature>
<feature type="compositionally biased region" description="Basic and acidic residues" evidence="1">
    <location>
        <begin position="70"/>
        <end position="88"/>
    </location>
</feature>